<organism evidence="5 6">
    <name type="scientific">Staphylococcus saccharolyticus</name>
    <dbReference type="NCBI Taxonomy" id="33028"/>
    <lineage>
        <taxon>Bacteria</taxon>
        <taxon>Bacillati</taxon>
        <taxon>Bacillota</taxon>
        <taxon>Bacilli</taxon>
        <taxon>Bacillales</taxon>
        <taxon>Staphylococcaceae</taxon>
        <taxon>Staphylococcus</taxon>
    </lineage>
</organism>
<dbReference type="Gene3D" id="3.20.20.70">
    <property type="entry name" value="Aldolase class I"/>
    <property type="match status" value="2"/>
</dbReference>
<dbReference type="Pfam" id="PF04898">
    <property type="entry name" value="Glu_syn_central"/>
    <property type="match status" value="1"/>
</dbReference>
<dbReference type="EMBL" id="UHDZ01000001">
    <property type="protein sequence ID" value="SUM74361.1"/>
    <property type="molecule type" value="Genomic_DNA"/>
</dbReference>
<feature type="domain" description="Glutamate synthase central-N" evidence="4">
    <location>
        <begin position="2"/>
        <end position="25"/>
    </location>
</feature>
<dbReference type="InterPro" id="IPR002932">
    <property type="entry name" value="Glu_synthdom"/>
</dbReference>
<evidence type="ECO:0000256" key="2">
    <source>
        <dbReference type="SAM" id="MobiDB-lite"/>
    </source>
</evidence>
<proteinExistence type="inferred from homology"/>
<dbReference type="InterPro" id="IPR013785">
    <property type="entry name" value="Aldolase_TIM"/>
</dbReference>
<gene>
    <name evidence="5" type="primary">gltB_4</name>
    <name evidence="5" type="ORF">NCTC11807_02586</name>
</gene>
<dbReference type="Proteomes" id="UP000255425">
    <property type="component" value="Unassembled WGS sequence"/>
</dbReference>
<evidence type="ECO:0000259" key="3">
    <source>
        <dbReference type="Pfam" id="PF01645"/>
    </source>
</evidence>
<dbReference type="GO" id="GO:0006537">
    <property type="term" value="P:glutamate biosynthetic process"/>
    <property type="evidence" value="ECO:0007669"/>
    <property type="project" value="InterPro"/>
</dbReference>
<dbReference type="SUPFAM" id="SSF51395">
    <property type="entry name" value="FMN-linked oxidoreductases"/>
    <property type="match status" value="1"/>
</dbReference>
<dbReference type="AlphaFoldDB" id="A0A380H9Q6"/>
<reference evidence="5 6" key="1">
    <citation type="submission" date="2018-06" db="EMBL/GenBank/DDBJ databases">
        <authorList>
            <consortium name="Pathogen Informatics"/>
            <person name="Doyle S."/>
        </authorList>
    </citation>
    <scope>NUCLEOTIDE SEQUENCE [LARGE SCALE GENOMIC DNA]</scope>
    <source>
        <strain evidence="5 6">NCTC11807</strain>
    </source>
</reference>
<dbReference type="InterPro" id="IPR006982">
    <property type="entry name" value="Glu_synth_centr_N"/>
</dbReference>
<evidence type="ECO:0000313" key="6">
    <source>
        <dbReference type="Proteomes" id="UP000255425"/>
    </source>
</evidence>
<sequence length="234" mass="25838">MMAKMGISTVQSYQGAQIFEAIGLSQKVIDQYFTGTQSKLSGISIEQIDEENKARQSGASDYLESGSTFQWRQQGQHHAFNPRIIFLLQHACRDNNYELFKEFSEEVNFKRIDHIRHLLGFKPQRAIDISRVEPASEIVKRFNTGAMSYGSISAEAHETLAQAMNQIGGKSNSGEGGEDPSRYETQKDGSNKISAIKQVASGRFGATSDYLQHAREIQIKVAQGAKPGEGGSVT</sequence>
<dbReference type="InterPro" id="IPR051394">
    <property type="entry name" value="Glutamate_Synthase"/>
</dbReference>
<dbReference type="GO" id="GO:0016041">
    <property type="term" value="F:glutamate synthase (ferredoxin) activity"/>
    <property type="evidence" value="ECO:0007669"/>
    <property type="project" value="UniProtKB-EC"/>
</dbReference>
<accession>A0A380H9Q6</accession>
<dbReference type="EC" id="1.4.7.1" evidence="5"/>
<protein>
    <submittedName>
        <fullName evidence="5">Glutamate synthase large subunit</fullName>
        <ecNumber evidence="5">1.4.7.1</ecNumber>
    </submittedName>
</protein>
<feature type="domain" description="Glutamate synthase" evidence="3">
    <location>
        <begin position="78"/>
        <end position="233"/>
    </location>
</feature>
<comment type="similarity">
    <text evidence="1">Belongs to the glutamate synthase family.</text>
</comment>
<name>A0A380H9Q6_9STAP</name>
<dbReference type="Pfam" id="PF01645">
    <property type="entry name" value="Glu_synthase"/>
    <property type="match status" value="1"/>
</dbReference>
<dbReference type="PANTHER" id="PTHR43100">
    <property type="entry name" value="GLUTAMATE SYNTHASE [NADPH] SMALL CHAIN"/>
    <property type="match status" value="1"/>
</dbReference>
<evidence type="ECO:0000259" key="4">
    <source>
        <dbReference type="Pfam" id="PF04898"/>
    </source>
</evidence>
<keyword evidence="5" id="KW-0560">Oxidoreductase</keyword>
<feature type="region of interest" description="Disordered" evidence="2">
    <location>
        <begin position="167"/>
        <end position="191"/>
    </location>
</feature>
<evidence type="ECO:0000256" key="1">
    <source>
        <dbReference type="ARBA" id="ARBA00009716"/>
    </source>
</evidence>
<keyword evidence="6" id="KW-1185">Reference proteome</keyword>
<dbReference type="PANTHER" id="PTHR43100:SF1">
    <property type="entry name" value="GLUTAMATE SYNTHASE [NADPH] SMALL CHAIN"/>
    <property type="match status" value="1"/>
</dbReference>
<feature type="compositionally biased region" description="Basic and acidic residues" evidence="2">
    <location>
        <begin position="179"/>
        <end position="190"/>
    </location>
</feature>
<evidence type="ECO:0000313" key="5">
    <source>
        <dbReference type="EMBL" id="SUM74361.1"/>
    </source>
</evidence>